<evidence type="ECO:0008006" key="5">
    <source>
        <dbReference type="Google" id="ProtNLM"/>
    </source>
</evidence>
<reference evidence="3 4" key="1">
    <citation type="journal article" date="2015" name="Genome Announc.">
        <title>Complete Genome Sequence of Cupriavidus basilensis 4G11, Isolated from the Oak Ridge Field Research Center Site.</title>
        <authorList>
            <person name="Ray J."/>
            <person name="Waters R.J."/>
            <person name="Skerker J.M."/>
            <person name="Kuehl J.V."/>
            <person name="Price M.N."/>
            <person name="Huang J."/>
            <person name="Chakraborty R."/>
            <person name="Arkin A.P."/>
            <person name="Deutschbauer A."/>
        </authorList>
    </citation>
    <scope>NUCLEOTIDE SEQUENCE [LARGE SCALE GENOMIC DNA]</scope>
    <source>
        <strain evidence="3">4G11</strain>
    </source>
</reference>
<accession>A0A0C4YC24</accession>
<feature type="region of interest" description="Disordered" evidence="1">
    <location>
        <begin position="100"/>
        <end position="145"/>
    </location>
</feature>
<gene>
    <name evidence="3" type="ORF">RR42_s1539</name>
</gene>
<protein>
    <recommendedName>
        <fullName evidence="5">Copper resistance protein CopQ</fullName>
    </recommendedName>
</protein>
<name>A0A0C4YC24_9BURK</name>
<evidence type="ECO:0000313" key="4">
    <source>
        <dbReference type="Proteomes" id="UP000031843"/>
    </source>
</evidence>
<feature type="signal peptide" evidence="2">
    <location>
        <begin position="1"/>
        <end position="34"/>
    </location>
</feature>
<feature type="compositionally biased region" description="Basic and acidic residues" evidence="1">
    <location>
        <begin position="108"/>
        <end position="126"/>
    </location>
</feature>
<evidence type="ECO:0000256" key="2">
    <source>
        <dbReference type="SAM" id="SignalP"/>
    </source>
</evidence>
<evidence type="ECO:0000313" key="3">
    <source>
        <dbReference type="EMBL" id="AJG23127.1"/>
    </source>
</evidence>
<keyword evidence="2" id="KW-0732">Signal</keyword>
<dbReference type="AlphaFoldDB" id="A0A0C4YC24"/>
<proteinExistence type="predicted"/>
<dbReference type="KEGG" id="cbw:RR42_s1539"/>
<feature type="chain" id="PRO_5002181591" description="Copper resistance protein CopQ" evidence="2">
    <location>
        <begin position="35"/>
        <end position="145"/>
    </location>
</feature>
<evidence type="ECO:0000256" key="1">
    <source>
        <dbReference type="SAM" id="MobiDB-lite"/>
    </source>
</evidence>
<keyword evidence="4" id="KW-1185">Reference proteome</keyword>
<organism evidence="3 4">
    <name type="scientific">Cupriavidus basilensis</name>
    <dbReference type="NCBI Taxonomy" id="68895"/>
    <lineage>
        <taxon>Bacteria</taxon>
        <taxon>Pseudomonadati</taxon>
        <taxon>Pseudomonadota</taxon>
        <taxon>Betaproteobacteria</taxon>
        <taxon>Burkholderiales</taxon>
        <taxon>Burkholderiaceae</taxon>
        <taxon>Cupriavidus</taxon>
    </lineage>
</organism>
<feature type="compositionally biased region" description="Basic and acidic residues" evidence="1">
    <location>
        <begin position="134"/>
        <end position="145"/>
    </location>
</feature>
<sequence>MLRLENIMNTKLFAKSLLTAATLAAAFAAGHAQAAATVTADKYGYEYRTRDVYSDGARSGKFDAFTEGARAGKADPFTDGARVGKTDPYTEGFRTVAGLDRSGVSSEPSRKFDPYTDGARNDKRNPYFDGARSGARDVYTDGARA</sequence>
<dbReference type="Proteomes" id="UP000031843">
    <property type="component" value="Chromosome secondary"/>
</dbReference>
<dbReference type="EMBL" id="CP010537">
    <property type="protein sequence ID" value="AJG23127.1"/>
    <property type="molecule type" value="Genomic_DNA"/>
</dbReference>